<organism evidence="2 3">
    <name type="scientific">Coprococcus catus</name>
    <dbReference type="NCBI Taxonomy" id="116085"/>
    <lineage>
        <taxon>Bacteria</taxon>
        <taxon>Bacillati</taxon>
        <taxon>Bacillota</taxon>
        <taxon>Clostridia</taxon>
        <taxon>Lachnospirales</taxon>
        <taxon>Lachnospiraceae</taxon>
        <taxon>Coprococcus</taxon>
    </lineage>
</organism>
<dbReference type="RefSeq" id="WP_117541847.1">
    <property type="nucleotide sequence ID" value="NZ_JAJCNA010000037.1"/>
</dbReference>
<feature type="transmembrane region" description="Helical" evidence="1">
    <location>
        <begin position="196"/>
        <end position="220"/>
    </location>
</feature>
<keyword evidence="1" id="KW-0472">Membrane</keyword>
<protein>
    <recommendedName>
        <fullName evidence="4">APC family permease</fullName>
    </recommendedName>
</protein>
<dbReference type="EMBL" id="QVFD01000032">
    <property type="protein sequence ID" value="RGC42884.1"/>
    <property type="molecule type" value="Genomic_DNA"/>
</dbReference>
<sequence length="381" mass="41138">MGNKKIGLGLMLNLIGAMFAYLIGSGFASGQETMQYFSGWGSVWTSLGVAVIALLLSCLAYIAYSYAGRTRGLKDLAGIYDFYAGNVFGKLFQVFAWLFNACCYMFMISGFGNVFHQQWGISIPIGSAIGVVLSVTIAVMGLNKIIDIIGKVGPIIVLFTLFIGIVAAFKYYPMIVEGNAAINSGDVDVIHAGSNWVTAGLSFGGCNLLLVSAFVGTIGYNLREYKFIYNQLIMIISSGGIMLVSFLMGLNHIGNIQAAVQASIPNLLLANSVFGGNAGIILSLLFAIIILAAIFSTICPMLWTCASMLAKDDKSKKYKLICVIAGICVYIITLFVPYETLLNYIMTYCGYSGCVVAVVCIVRYFIIKSRDKKEGLFKESV</sequence>
<feature type="transmembrane region" description="Helical" evidence="1">
    <location>
        <begin position="344"/>
        <end position="366"/>
    </location>
</feature>
<name>A0A3E2XFR4_9FIRM</name>
<accession>A0A3E2XFR4</accession>
<dbReference type="AlphaFoldDB" id="A0A3E2XFR4"/>
<feature type="transmembrane region" description="Helical" evidence="1">
    <location>
        <begin position="273"/>
        <end position="306"/>
    </location>
</feature>
<feature type="transmembrane region" description="Helical" evidence="1">
    <location>
        <begin position="94"/>
        <end position="115"/>
    </location>
</feature>
<evidence type="ECO:0000313" key="2">
    <source>
        <dbReference type="EMBL" id="RGC42884.1"/>
    </source>
</evidence>
<keyword evidence="1" id="KW-1133">Transmembrane helix</keyword>
<proteinExistence type="predicted"/>
<feature type="transmembrane region" description="Helical" evidence="1">
    <location>
        <begin position="318"/>
        <end position="338"/>
    </location>
</feature>
<keyword evidence="3" id="KW-1185">Reference proteome</keyword>
<evidence type="ECO:0008006" key="4">
    <source>
        <dbReference type="Google" id="ProtNLM"/>
    </source>
</evidence>
<feature type="transmembrane region" description="Helical" evidence="1">
    <location>
        <begin position="7"/>
        <end position="24"/>
    </location>
</feature>
<feature type="transmembrane region" description="Helical" evidence="1">
    <location>
        <begin position="121"/>
        <end position="143"/>
    </location>
</feature>
<comment type="caution">
    <text evidence="2">The sequence shown here is derived from an EMBL/GenBank/DDBJ whole genome shotgun (WGS) entry which is preliminary data.</text>
</comment>
<feature type="transmembrane region" description="Helical" evidence="1">
    <location>
        <begin position="155"/>
        <end position="176"/>
    </location>
</feature>
<evidence type="ECO:0000256" key="1">
    <source>
        <dbReference type="SAM" id="Phobius"/>
    </source>
</evidence>
<dbReference type="InterPro" id="IPR038728">
    <property type="entry name" value="YkvI-like"/>
</dbReference>
<feature type="transmembrane region" description="Helical" evidence="1">
    <location>
        <begin position="232"/>
        <end position="253"/>
    </location>
</feature>
<dbReference type="Proteomes" id="UP000261231">
    <property type="component" value="Unassembled WGS sequence"/>
</dbReference>
<keyword evidence="1" id="KW-0812">Transmembrane</keyword>
<reference evidence="2 3" key="1">
    <citation type="submission" date="2018-08" db="EMBL/GenBank/DDBJ databases">
        <title>A genome reference for cultivated species of the human gut microbiota.</title>
        <authorList>
            <person name="Zou Y."/>
            <person name="Xue W."/>
            <person name="Luo G."/>
        </authorList>
    </citation>
    <scope>NUCLEOTIDE SEQUENCE [LARGE SCALE GENOMIC DNA]</scope>
    <source>
        <strain evidence="2 3">AM28-39</strain>
    </source>
</reference>
<dbReference type="OrthoDB" id="4424890at2"/>
<dbReference type="PANTHER" id="PTHR37814">
    <property type="entry name" value="CONSERVED MEMBRANE PROTEIN"/>
    <property type="match status" value="1"/>
</dbReference>
<evidence type="ECO:0000313" key="3">
    <source>
        <dbReference type="Proteomes" id="UP000261231"/>
    </source>
</evidence>
<dbReference type="PANTHER" id="PTHR37814:SF1">
    <property type="entry name" value="MEMBRANE PROTEIN"/>
    <property type="match status" value="1"/>
</dbReference>
<gene>
    <name evidence="2" type="ORF">DW747_16230</name>
</gene>
<feature type="transmembrane region" description="Helical" evidence="1">
    <location>
        <begin position="44"/>
        <end position="64"/>
    </location>
</feature>